<reference evidence="2" key="2">
    <citation type="journal article" date="2023" name="BMC Genomics">
        <title>Pest status, molecular evolution, and epigenetic factors derived from the genome assembly of Frankliniella fusca, a thysanopteran phytovirus vector.</title>
        <authorList>
            <person name="Catto M.A."/>
            <person name="Labadie P.E."/>
            <person name="Jacobson A.L."/>
            <person name="Kennedy G.G."/>
            <person name="Srinivasan R."/>
            <person name="Hunt B.G."/>
        </authorList>
    </citation>
    <scope>NUCLEOTIDE SEQUENCE</scope>
    <source>
        <strain evidence="2">PL_HMW_Pooled</strain>
    </source>
</reference>
<reference evidence="2" key="1">
    <citation type="submission" date="2021-07" db="EMBL/GenBank/DDBJ databases">
        <authorList>
            <person name="Catto M.A."/>
            <person name="Jacobson A."/>
            <person name="Kennedy G."/>
            <person name="Labadie P."/>
            <person name="Hunt B.G."/>
            <person name="Srinivasan R."/>
        </authorList>
    </citation>
    <scope>NUCLEOTIDE SEQUENCE</scope>
    <source>
        <strain evidence="2">PL_HMW_Pooled</strain>
        <tissue evidence="2">Head</tissue>
    </source>
</reference>
<dbReference type="EMBL" id="JAHWGI010001416">
    <property type="protein sequence ID" value="KAK3930994.1"/>
    <property type="molecule type" value="Genomic_DNA"/>
</dbReference>
<dbReference type="Proteomes" id="UP001219518">
    <property type="component" value="Unassembled WGS sequence"/>
</dbReference>
<evidence type="ECO:0000313" key="3">
    <source>
        <dbReference type="Proteomes" id="UP001219518"/>
    </source>
</evidence>
<dbReference type="AlphaFoldDB" id="A0AAE1LU69"/>
<sequence>MDESLCKTSSLTYAHMCPTGKNKIRVKLAAQGEGKLAHWQDTAEALKEMDTLFDSLNGPGRKDKSKSCGDNSDPTLSQFKEGMKTSLVQEISKSANGKCEYDSTKFVATLADLIEDCDSSSSPEPEYPILLRALQPQQPAATNLGKIGRLSPSLTCISICIKLLAATERCSACIKDFTSEDLSIDTALQMMREDLIAAEWQEMKGETKISEAVMLKLKEVDDLEWIQCPPHIQETKINQEDCRVLTGLIGEMKSLLLDPNGTKVVSKFKETKFLLQLSAAEQQWFFRTLTAIQSTETAIEVDRQVLVPKSPAAAMIEEGVSAGGEEMALLEVFEASFPESANEKKATTLHFHKTSKYDIEVQESMNMVQQGKVWLQLG</sequence>
<feature type="region of interest" description="Disordered" evidence="1">
    <location>
        <begin position="54"/>
        <end position="75"/>
    </location>
</feature>
<evidence type="ECO:0000256" key="1">
    <source>
        <dbReference type="SAM" id="MobiDB-lite"/>
    </source>
</evidence>
<name>A0AAE1LU69_9NEOP</name>
<organism evidence="2 3">
    <name type="scientific">Frankliniella fusca</name>
    <dbReference type="NCBI Taxonomy" id="407009"/>
    <lineage>
        <taxon>Eukaryota</taxon>
        <taxon>Metazoa</taxon>
        <taxon>Ecdysozoa</taxon>
        <taxon>Arthropoda</taxon>
        <taxon>Hexapoda</taxon>
        <taxon>Insecta</taxon>
        <taxon>Pterygota</taxon>
        <taxon>Neoptera</taxon>
        <taxon>Paraneoptera</taxon>
        <taxon>Thysanoptera</taxon>
        <taxon>Terebrantia</taxon>
        <taxon>Thripoidea</taxon>
        <taxon>Thripidae</taxon>
        <taxon>Frankliniella</taxon>
    </lineage>
</organism>
<proteinExistence type="predicted"/>
<protein>
    <submittedName>
        <fullName evidence="2">Striatin-3</fullName>
    </submittedName>
</protein>
<evidence type="ECO:0000313" key="2">
    <source>
        <dbReference type="EMBL" id="KAK3930994.1"/>
    </source>
</evidence>
<comment type="caution">
    <text evidence="2">The sequence shown here is derived from an EMBL/GenBank/DDBJ whole genome shotgun (WGS) entry which is preliminary data.</text>
</comment>
<gene>
    <name evidence="2" type="ORF">KUF71_024906</name>
</gene>
<accession>A0AAE1LU69</accession>
<keyword evidence="3" id="KW-1185">Reference proteome</keyword>